<dbReference type="GO" id="GO:0004556">
    <property type="term" value="F:alpha-amylase activity"/>
    <property type="evidence" value="ECO:0007669"/>
    <property type="project" value="TreeGrafter"/>
</dbReference>
<feature type="domain" description="Glycosyl hydrolase family 13 catalytic" evidence="4">
    <location>
        <begin position="16"/>
        <end position="427"/>
    </location>
</feature>
<dbReference type="AlphaFoldDB" id="A0A6N8J7T8"/>
<dbReference type="RefSeq" id="WP_157299964.1">
    <property type="nucleotide sequence ID" value="NZ_BAAAZB010000025.1"/>
</dbReference>
<dbReference type="Pfam" id="PF00128">
    <property type="entry name" value="Alpha-amylase"/>
    <property type="match status" value="1"/>
</dbReference>
<dbReference type="Gene3D" id="2.60.40.1180">
    <property type="entry name" value="Golgi alpha-mannosidase II"/>
    <property type="match status" value="1"/>
</dbReference>
<dbReference type="InterPro" id="IPR006047">
    <property type="entry name" value="GH13_cat_dom"/>
</dbReference>
<sequence>MSETGKNWWKEGVIYQIYPRSFKDSNGDGIGDIPGIISKLDYLQSLGIDMVWLNPVYGSPNDDNGYDISDYYDIMKEFGTMEDFDVLLKGLHDRKIRLLMDLVVNHTSDEHPWFKEAKQSRKSAYYNYYHWWPAEKGTPPFRYSHFDATGNAWTYNKATNAYYLHYFSEKMPDLNWENVATRQAIYEIMRFWFKKGVDGFRMDAISYISKDTSWPDVRDLVKTKYNKDWGGYYAHGPHLHDYLKEMHKETIEGFDVTTLAEASGITIDEALLFVKEDRKQLHMLYHFEGMMLGYEKEGYKRPDPKGLDLVKLKKVYTAWDEVFEQDGWGTIYLGNHDQPRMVSRWGNDAGEFREVSAKMLMTFLLTMRATPIFYNGDEIGMTNIRFNKIEDYRDIETINMYKYLQSKKEDLERFLKDQQTSARDNGRTPFQWDDTANAGFTTGRPWLKINDNYTTLNAAAENSNDRSILQFFRQMVLLRKHKPSLIYGTYDLYDEKHPQIYTYTRTLDKEMLLIVLNFSKQKIHYDLPFQLAADIEPLVNNTLTFNLQSNMLMLEPYQALIFGPLPPSKVPGRRAERALKIKQENTSLESTEVVF</sequence>
<dbReference type="Gene3D" id="3.20.20.80">
    <property type="entry name" value="Glycosidases"/>
    <property type="match status" value="1"/>
</dbReference>
<protein>
    <submittedName>
        <fullName evidence="5">Alpha-glucosidase</fullName>
    </submittedName>
</protein>
<evidence type="ECO:0000313" key="5">
    <source>
        <dbReference type="EMBL" id="MVT41335.1"/>
    </source>
</evidence>
<dbReference type="Gene3D" id="3.90.400.10">
    <property type="entry name" value="Oligo-1,6-glucosidase, Domain 2"/>
    <property type="match status" value="1"/>
</dbReference>
<organism evidence="5 6">
    <name type="scientific">Chitinophaga oryziterrae</name>
    <dbReference type="NCBI Taxonomy" id="1031224"/>
    <lineage>
        <taxon>Bacteria</taxon>
        <taxon>Pseudomonadati</taxon>
        <taxon>Bacteroidota</taxon>
        <taxon>Chitinophagia</taxon>
        <taxon>Chitinophagales</taxon>
        <taxon>Chitinophagaceae</taxon>
        <taxon>Chitinophaga</taxon>
    </lineage>
</organism>
<keyword evidence="3" id="KW-0326">Glycosidase</keyword>
<evidence type="ECO:0000256" key="1">
    <source>
        <dbReference type="ARBA" id="ARBA00008061"/>
    </source>
</evidence>
<dbReference type="GO" id="GO:0009313">
    <property type="term" value="P:oligosaccharide catabolic process"/>
    <property type="evidence" value="ECO:0007669"/>
    <property type="project" value="TreeGrafter"/>
</dbReference>
<name>A0A6N8J7T8_9BACT</name>
<dbReference type="EMBL" id="WRXO01000003">
    <property type="protein sequence ID" value="MVT41335.1"/>
    <property type="molecule type" value="Genomic_DNA"/>
</dbReference>
<dbReference type="InterPro" id="IPR045857">
    <property type="entry name" value="O16G_dom_2"/>
</dbReference>
<dbReference type="SMART" id="SM00642">
    <property type="entry name" value="Aamy"/>
    <property type="match status" value="1"/>
</dbReference>
<proteinExistence type="inferred from homology"/>
<dbReference type="Pfam" id="PF23915">
    <property type="entry name" value="SusG_C"/>
    <property type="match status" value="1"/>
</dbReference>
<dbReference type="Proteomes" id="UP000468388">
    <property type="component" value="Unassembled WGS sequence"/>
</dbReference>
<reference evidence="5 6" key="1">
    <citation type="submission" date="2019-12" db="EMBL/GenBank/DDBJ databases">
        <title>The draft genomic sequence of strain Chitinophaga oryziterrae JCM 16595.</title>
        <authorList>
            <person name="Zhang X."/>
        </authorList>
    </citation>
    <scope>NUCLEOTIDE SEQUENCE [LARGE SCALE GENOMIC DNA]</scope>
    <source>
        <strain evidence="5 6">JCM 16595</strain>
    </source>
</reference>
<comment type="caution">
    <text evidence="5">The sequence shown here is derived from an EMBL/GenBank/DDBJ whole genome shotgun (WGS) entry which is preliminary data.</text>
</comment>
<evidence type="ECO:0000313" key="6">
    <source>
        <dbReference type="Proteomes" id="UP000468388"/>
    </source>
</evidence>
<evidence type="ECO:0000256" key="2">
    <source>
        <dbReference type="ARBA" id="ARBA00022801"/>
    </source>
</evidence>
<keyword evidence="6" id="KW-1185">Reference proteome</keyword>
<evidence type="ECO:0000256" key="3">
    <source>
        <dbReference type="ARBA" id="ARBA00023295"/>
    </source>
</evidence>
<dbReference type="OrthoDB" id="9806009at2"/>
<comment type="similarity">
    <text evidence="1">Belongs to the glycosyl hydrolase 13 family.</text>
</comment>
<dbReference type="FunFam" id="3.20.20.80:FF:000064">
    <property type="entry name" value="Oligo-1,6-glucosidase"/>
    <property type="match status" value="2"/>
</dbReference>
<dbReference type="PANTHER" id="PTHR10357">
    <property type="entry name" value="ALPHA-AMYLASE FAMILY MEMBER"/>
    <property type="match status" value="1"/>
</dbReference>
<accession>A0A6N8J7T8</accession>
<dbReference type="InterPro" id="IPR056300">
    <property type="entry name" value="SusG-like_C"/>
</dbReference>
<dbReference type="SUPFAM" id="SSF51445">
    <property type="entry name" value="(Trans)glycosidases"/>
    <property type="match status" value="1"/>
</dbReference>
<dbReference type="PANTHER" id="PTHR10357:SF179">
    <property type="entry name" value="NEUTRAL AND BASIC AMINO ACID TRANSPORT PROTEIN RBAT"/>
    <property type="match status" value="1"/>
</dbReference>
<evidence type="ECO:0000259" key="4">
    <source>
        <dbReference type="SMART" id="SM00642"/>
    </source>
</evidence>
<dbReference type="CDD" id="cd11333">
    <property type="entry name" value="AmyAc_SI_OligoGlu_DGase"/>
    <property type="match status" value="1"/>
</dbReference>
<gene>
    <name evidence="5" type="ORF">GO495_12135</name>
</gene>
<dbReference type="InterPro" id="IPR013780">
    <property type="entry name" value="Glyco_hydro_b"/>
</dbReference>
<dbReference type="SUPFAM" id="SSF51011">
    <property type="entry name" value="Glycosyl hydrolase domain"/>
    <property type="match status" value="1"/>
</dbReference>
<keyword evidence="2" id="KW-0378">Hydrolase</keyword>
<dbReference type="InterPro" id="IPR017853">
    <property type="entry name" value="GH"/>
</dbReference>